<organism evidence="5 6">
    <name type="scientific">Salinibacter ruber</name>
    <dbReference type="NCBI Taxonomy" id="146919"/>
    <lineage>
        <taxon>Bacteria</taxon>
        <taxon>Pseudomonadati</taxon>
        <taxon>Rhodothermota</taxon>
        <taxon>Rhodothermia</taxon>
        <taxon>Rhodothermales</taxon>
        <taxon>Salinibacteraceae</taxon>
        <taxon>Salinibacter</taxon>
    </lineage>
</organism>
<evidence type="ECO:0000259" key="4">
    <source>
        <dbReference type="PROSITE" id="PS51898"/>
    </source>
</evidence>
<dbReference type="InterPro" id="IPR025269">
    <property type="entry name" value="SAM-like_dom"/>
</dbReference>
<gene>
    <name evidence="5" type="ORF">GGP82_003130</name>
</gene>
<dbReference type="InterPro" id="IPR013762">
    <property type="entry name" value="Integrase-like_cat_sf"/>
</dbReference>
<dbReference type="GO" id="GO:0015074">
    <property type="term" value="P:DNA integration"/>
    <property type="evidence" value="ECO:0007669"/>
    <property type="project" value="InterPro"/>
</dbReference>
<dbReference type="Pfam" id="PF17293">
    <property type="entry name" value="Arm-DNA-bind_5"/>
    <property type="match status" value="1"/>
</dbReference>
<dbReference type="Proteomes" id="UP001155034">
    <property type="component" value="Unassembled WGS sequence"/>
</dbReference>
<dbReference type="CDD" id="cd01185">
    <property type="entry name" value="INTN1_C_like"/>
    <property type="match status" value="1"/>
</dbReference>
<dbReference type="Gene3D" id="1.10.150.130">
    <property type="match status" value="1"/>
</dbReference>
<evidence type="ECO:0000313" key="6">
    <source>
        <dbReference type="Proteomes" id="UP001155034"/>
    </source>
</evidence>
<proteinExistence type="inferred from homology"/>
<dbReference type="Pfam" id="PF13102">
    <property type="entry name" value="Phage_int_SAM_5"/>
    <property type="match status" value="1"/>
</dbReference>
<evidence type="ECO:0000313" key="5">
    <source>
        <dbReference type="EMBL" id="MCS3866556.1"/>
    </source>
</evidence>
<dbReference type="RefSeq" id="WP_259084131.1">
    <property type="nucleotide sequence ID" value="NZ_JANTYZ010000014.1"/>
</dbReference>
<name>A0A9X2U471_9BACT</name>
<evidence type="ECO:0000256" key="1">
    <source>
        <dbReference type="ARBA" id="ARBA00008857"/>
    </source>
</evidence>
<dbReference type="Gene3D" id="1.10.443.10">
    <property type="entry name" value="Intergrase catalytic core"/>
    <property type="match status" value="1"/>
</dbReference>
<dbReference type="PANTHER" id="PTHR30349">
    <property type="entry name" value="PHAGE INTEGRASE-RELATED"/>
    <property type="match status" value="1"/>
</dbReference>
<evidence type="ECO:0000256" key="3">
    <source>
        <dbReference type="ARBA" id="ARBA00023172"/>
    </source>
</evidence>
<sequence length="398" mass="46031">MSASVTPILRTSKERDDGRAPIWIRITANRKSRYISTSIYIKPKHWNDRKREVRKSHELASAYNDKIRSLRLRCEKASLDADTAQAVKDEVLGKSGSVTQFFERFISRLQDRDQYWERKKYSTTLNKLHEALGPDLSWDDLTSSALSKLERHCREERGNNPNTTRKELSRVRRVVNQAIREKVISAGEDPFLAYEMPERVEPDRRSLSLEEMKKLEALDLDPTSDLARDRDAFLLAFYGGGIRFSDVCCLQPSNVRDGRLKYRMMKTDNIVRIPLPDSAIEIAERWMEAHGGSFLFPYLKEGDDKDPVHLRKRISVWNQMANRSLKELAKRAEIEDPDDVTMHVARHSFGDLARRRGDDLYAVSKALGHSDLKTTERYLAAFDDDAVNNLTDQIWNDE</sequence>
<dbReference type="GO" id="GO:0003677">
    <property type="term" value="F:DNA binding"/>
    <property type="evidence" value="ECO:0007669"/>
    <property type="project" value="UniProtKB-KW"/>
</dbReference>
<accession>A0A9X2U471</accession>
<dbReference type="EMBL" id="JANTYZ010000014">
    <property type="protein sequence ID" value="MCS3866556.1"/>
    <property type="molecule type" value="Genomic_DNA"/>
</dbReference>
<comment type="caution">
    <text evidence="5">The sequence shown here is derived from an EMBL/GenBank/DDBJ whole genome shotgun (WGS) entry which is preliminary data.</text>
</comment>
<dbReference type="InterPro" id="IPR002104">
    <property type="entry name" value="Integrase_catalytic"/>
</dbReference>
<dbReference type="AlphaFoldDB" id="A0A9X2U471"/>
<reference evidence="5" key="1">
    <citation type="submission" date="2022-08" db="EMBL/GenBank/DDBJ databases">
        <title>Genomic Encyclopedia of Type Strains, Phase V (KMG-V): Genome sequencing to study the core and pangenomes of soil and plant-associated prokaryotes.</title>
        <authorList>
            <person name="Whitman W."/>
        </authorList>
    </citation>
    <scope>NUCLEOTIDE SEQUENCE</scope>
    <source>
        <strain evidence="5">SP2016B</strain>
    </source>
</reference>
<protein>
    <submittedName>
        <fullName evidence="5">Site-specific recombinase XerD</fullName>
    </submittedName>
</protein>
<dbReference type="GO" id="GO:0006310">
    <property type="term" value="P:DNA recombination"/>
    <property type="evidence" value="ECO:0007669"/>
    <property type="project" value="UniProtKB-KW"/>
</dbReference>
<dbReference type="InterPro" id="IPR010998">
    <property type="entry name" value="Integrase_recombinase_N"/>
</dbReference>
<dbReference type="InterPro" id="IPR050090">
    <property type="entry name" value="Tyrosine_recombinase_XerCD"/>
</dbReference>
<keyword evidence="3" id="KW-0233">DNA recombination</keyword>
<feature type="domain" description="Tyr recombinase" evidence="4">
    <location>
        <begin position="202"/>
        <end position="392"/>
    </location>
</feature>
<keyword evidence="2" id="KW-0238">DNA-binding</keyword>
<dbReference type="SUPFAM" id="SSF56349">
    <property type="entry name" value="DNA breaking-rejoining enzymes"/>
    <property type="match status" value="1"/>
</dbReference>
<dbReference type="PANTHER" id="PTHR30349:SF64">
    <property type="entry name" value="PROPHAGE INTEGRASE INTD-RELATED"/>
    <property type="match status" value="1"/>
</dbReference>
<evidence type="ECO:0000256" key="2">
    <source>
        <dbReference type="ARBA" id="ARBA00023125"/>
    </source>
</evidence>
<dbReference type="InterPro" id="IPR011010">
    <property type="entry name" value="DNA_brk_join_enz"/>
</dbReference>
<dbReference type="InterPro" id="IPR035386">
    <property type="entry name" value="Arm-DNA-bind_5"/>
</dbReference>
<comment type="similarity">
    <text evidence="1">Belongs to the 'phage' integrase family.</text>
</comment>
<dbReference type="PROSITE" id="PS51898">
    <property type="entry name" value="TYR_RECOMBINASE"/>
    <property type="match status" value="1"/>
</dbReference>
<dbReference type="Pfam" id="PF00589">
    <property type="entry name" value="Phage_integrase"/>
    <property type="match status" value="1"/>
</dbReference>